<dbReference type="PANTHER" id="PTHR33577">
    <property type="entry name" value="STERIGMATOCYSTIN BIOSYNTHESIS PEROXIDASE STCC-RELATED"/>
    <property type="match status" value="1"/>
</dbReference>
<evidence type="ECO:0000256" key="8">
    <source>
        <dbReference type="SAM" id="MobiDB-lite"/>
    </source>
</evidence>
<evidence type="ECO:0000313" key="11">
    <source>
        <dbReference type="EMBL" id="KAK8082804.1"/>
    </source>
</evidence>
<keyword evidence="2" id="KW-0575">Peroxidase</keyword>
<dbReference type="InterPro" id="IPR000028">
    <property type="entry name" value="Chloroperoxidase"/>
</dbReference>
<feature type="signal peptide" evidence="9">
    <location>
        <begin position="1"/>
        <end position="19"/>
    </location>
</feature>
<feature type="compositionally biased region" description="Basic and acidic residues" evidence="8">
    <location>
        <begin position="245"/>
        <end position="265"/>
    </location>
</feature>
<evidence type="ECO:0000259" key="10">
    <source>
        <dbReference type="PROSITE" id="PS51405"/>
    </source>
</evidence>
<evidence type="ECO:0000256" key="6">
    <source>
        <dbReference type="ARBA" id="ARBA00023004"/>
    </source>
</evidence>
<protein>
    <recommendedName>
        <fullName evidence="10">Heme haloperoxidase family profile domain-containing protein</fullName>
    </recommendedName>
</protein>
<keyword evidence="3" id="KW-0349">Heme</keyword>
<comment type="cofactor">
    <cofactor evidence="1">
        <name>heme b</name>
        <dbReference type="ChEBI" id="CHEBI:60344"/>
    </cofactor>
</comment>
<keyword evidence="6" id="KW-0408">Iron</keyword>
<evidence type="ECO:0000256" key="2">
    <source>
        <dbReference type="ARBA" id="ARBA00022559"/>
    </source>
</evidence>
<reference evidence="11 12" key="1">
    <citation type="submission" date="2023-01" db="EMBL/GenBank/DDBJ databases">
        <title>Analysis of 21 Apiospora genomes using comparative genomics revels a genus with tremendous synthesis potential of carbohydrate active enzymes and secondary metabolites.</title>
        <authorList>
            <person name="Sorensen T."/>
        </authorList>
    </citation>
    <scope>NUCLEOTIDE SEQUENCE [LARGE SCALE GENOMIC DNA]</scope>
    <source>
        <strain evidence="11 12">CBS 83171</strain>
    </source>
</reference>
<comment type="caution">
    <text evidence="11">The sequence shown here is derived from an EMBL/GenBank/DDBJ whole genome shotgun (WGS) entry which is preliminary data.</text>
</comment>
<dbReference type="SUPFAM" id="SSF47571">
    <property type="entry name" value="Cloroperoxidase"/>
    <property type="match status" value="1"/>
</dbReference>
<feature type="domain" description="Heme haloperoxidase family profile" evidence="10">
    <location>
        <begin position="22"/>
        <end position="227"/>
    </location>
</feature>
<proteinExistence type="inferred from homology"/>
<dbReference type="Gene3D" id="1.10.489.10">
    <property type="entry name" value="Chloroperoxidase-like"/>
    <property type="match status" value="1"/>
</dbReference>
<evidence type="ECO:0000256" key="9">
    <source>
        <dbReference type="SAM" id="SignalP"/>
    </source>
</evidence>
<gene>
    <name evidence="11" type="ORF">PG996_001585</name>
</gene>
<evidence type="ECO:0000313" key="12">
    <source>
        <dbReference type="Proteomes" id="UP001446871"/>
    </source>
</evidence>
<evidence type="ECO:0000256" key="7">
    <source>
        <dbReference type="ARBA" id="ARBA00025795"/>
    </source>
</evidence>
<dbReference type="InterPro" id="IPR036851">
    <property type="entry name" value="Chloroperoxidase-like_sf"/>
</dbReference>
<dbReference type="PANTHER" id="PTHR33577:SF19">
    <property type="entry name" value="HEME HALOPEROXIDASE FAMILY PROFILE DOMAIN-CONTAINING PROTEIN-RELATED"/>
    <property type="match status" value="1"/>
</dbReference>
<feature type="region of interest" description="Disordered" evidence="8">
    <location>
        <begin position="233"/>
        <end position="265"/>
    </location>
</feature>
<accession>A0ABR1WL04</accession>
<name>A0ABR1WL04_9PEZI</name>
<dbReference type="PROSITE" id="PS51405">
    <property type="entry name" value="HEME_HALOPEROXIDASE"/>
    <property type="match status" value="1"/>
</dbReference>
<evidence type="ECO:0000256" key="1">
    <source>
        <dbReference type="ARBA" id="ARBA00001970"/>
    </source>
</evidence>
<dbReference type="Proteomes" id="UP001446871">
    <property type="component" value="Unassembled WGS sequence"/>
</dbReference>
<dbReference type="Pfam" id="PF01328">
    <property type="entry name" value="Peroxidase_2"/>
    <property type="match status" value="1"/>
</dbReference>
<dbReference type="EMBL" id="JAQQWM010000001">
    <property type="protein sequence ID" value="KAK8082804.1"/>
    <property type="molecule type" value="Genomic_DNA"/>
</dbReference>
<keyword evidence="9" id="KW-0732">Signal</keyword>
<keyword evidence="12" id="KW-1185">Reference proteome</keyword>
<evidence type="ECO:0000256" key="5">
    <source>
        <dbReference type="ARBA" id="ARBA00023002"/>
    </source>
</evidence>
<organism evidence="11 12">
    <name type="scientific">Apiospora saccharicola</name>
    <dbReference type="NCBI Taxonomy" id="335842"/>
    <lineage>
        <taxon>Eukaryota</taxon>
        <taxon>Fungi</taxon>
        <taxon>Dikarya</taxon>
        <taxon>Ascomycota</taxon>
        <taxon>Pezizomycotina</taxon>
        <taxon>Sordariomycetes</taxon>
        <taxon>Xylariomycetidae</taxon>
        <taxon>Amphisphaeriales</taxon>
        <taxon>Apiosporaceae</taxon>
        <taxon>Apiospora</taxon>
    </lineage>
</organism>
<feature type="compositionally biased region" description="Polar residues" evidence="8">
    <location>
        <begin position="234"/>
        <end position="243"/>
    </location>
</feature>
<comment type="similarity">
    <text evidence="7">Belongs to the chloroperoxidase family.</text>
</comment>
<keyword evidence="5" id="KW-0560">Oxidoreductase</keyword>
<sequence length="265" mass="28949">MKTFLLAVSAAMVATPARAHSSANEWSPPGPGDVRGPCPGLNTLANHGFLPRDGLDIDADTLSSALMKSLNAEPLLADLFFAGAITTNPAPNATTFSLSDLTHHNILEHDGSLSRQDAHYGRPDLLDPTVFAKTLSHFPDPVVNLTQAAWARRARIEMSNRTNPEFALSAIANRNSLLETAIYLIVFGDRDAASVPKETLVYFFENERFPPGWERAEKAITLDELQQMAGRVANATTSESVSPQDEDKYPVTGHAEHDWMDRDDL</sequence>
<evidence type="ECO:0000256" key="3">
    <source>
        <dbReference type="ARBA" id="ARBA00022617"/>
    </source>
</evidence>
<evidence type="ECO:0000256" key="4">
    <source>
        <dbReference type="ARBA" id="ARBA00022723"/>
    </source>
</evidence>
<feature type="chain" id="PRO_5046144808" description="Heme haloperoxidase family profile domain-containing protein" evidence="9">
    <location>
        <begin position="20"/>
        <end position="265"/>
    </location>
</feature>
<keyword evidence="4" id="KW-0479">Metal-binding</keyword>